<dbReference type="Pfam" id="PF04542">
    <property type="entry name" value="Sigma70_r2"/>
    <property type="match status" value="1"/>
</dbReference>
<dbReference type="PANTHER" id="PTHR43133">
    <property type="entry name" value="RNA POLYMERASE ECF-TYPE SIGMA FACTO"/>
    <property type="match status" value="1"/>
</dbReference>
<dbReference type="Gene3D" id="1.10.10.10">
    <property type="entry name" value="Winged helix-like DNA-binding domain superfamily/Winged helix DNA-binding domain"/>
    <property type="match status" value="1"/>
</dbReference>
<evidence type="ECO:0000313" key="7">
    <source>
        <dbReference type="EMBL" id="CUQ92749.1"/>
    </source>
</evidence>
<dbReference type="InterPro" id="IPR007627">
    <property type="entry name" value="RNA_pol_sigma70_r2"/>
</dbReference>
<reference evidence="7 8" key="1">
    <citation type="submission" date="2015-09" db="EMBL/GenBank/DDBJ databases">
        <authorList>
            <consortium name="Pathogen Informatics"/>
        </authorList>
    </citation>
    <scope>NUCLEOTIDE SEQUENCE [LARGE SCALE GENOMIC DNA]</scope>
    <source>
        <strain evidence="7 8">2789STDY5834889</strain>
    </source>
</reference>
<dbReference type="CDD" id="cd06171">
    <property type="entry name" value="Sigma70_r4"/>
    <property type="match status" value="1"/>
</dbReference>
<dbReference type="Proteomes" id="UP000078383">
    <property type="component" value="Unassembled WGS sequence"/>
</dbReference>
<accession>A0A175A765</accession>
<evidence type="ECO:0000256" key="2">
    <source>
        <dbReference type="ARBA" id="ARBA00023015"/>
    </source>
</evidence>
<dbReference type="OrthoDB" id="9782703at2"/>
<organism evidence="7 8">
    <name type="scientific">[Ruminococcus] torques</name>
    <dbReference type="NCBI Taxonomy" id="33039"/>
    <lineage>
        <taxon>Bacteria</taxon>
        <taxon>Bacillati</taxon>
        <taxon>Bacillota</taxon>
        <taxon>Clostridia</taxon>
        <taxon>Lachnospirales</taxon>
        <taxon>Lachnospiraceae</taxon>
        <taxon>Mediterraneibacter</taxon>
    </lineage>
</organism>
<dbReference type="InterPro" id="IPR013324">
    <property type="entry name" value="RNA_pol_sigma_r3/r4-like"/>
</dbReference>
<dbReference type="EMBL" id="CZBX01000016">
    <property type="protein sequence ID" value="CUQ92749.1"/>
    <property type="molecule type" value="Genomic_DNA"/>
</dbReference>
<dbReference type="InterPro" id="IPR036388">
    <property type="entry name" value="WH-like_DNA-bd_sf"/>
</dbReference>
<dbReference type="SUPFAM" id="SSF88946">
    <property type="entry name" value="Sigma2 domain of RNA polymerase sigma factors"/>
    <property type="match status" value="1"/>
</dbReference>
<dbReference type="InterPro" id="IPR039425">
    <property type="entry name" value="RNA_pol_sigma-70-like"/>
</dbReference>
<keyword evidence="3" id="KW-0731">Sigma factor</keyword>
<dbReference type="RefSeq" id="WP_055173458.1">
    <property type="nucleotide sequence ID" value="NZ_CZBX01000016.1"/>
</dbReference>
<gene>
    <name evidence="7" type="primary">sigV_2</name>
    <name evidence="7" type="ORF">ERS852502_02702</name>
</gene>
<evidence type="ECO:0000256" key="1">
    <source>
        <dbReference type="ARBA" id="ARBA00010641"/>
    </source>
</evidence>
<feature type="domain" description="RNA polymerase sigma-70 region 2" evidence="5">
    <location>
        <begin position="19"/>
        <end position="86"/>
    </location>
</feature>
<comment type="similarity">
    <text evidence="1">Belongs to the sigma-70 factor family. ECF subfamily.</text>
</comment>
<protein>
    <submittedName>
        <fullName evidence="7">RNA polymerase sigma factor sigV</fullName>
    </submittedName>
</protein>
<sequence>MKSLVKRAQRGDDQAFVELIEENKQAMYKVAVGILKNDFDAADAIQQSILTCYEKLKELKKAQYFKTWLLRILINNCNQMLREQKKVVGIEDYYGAEDTKGKKAEEKIAAPPGAATINEDFLELLDQMEQQYRVVLILYYVEEMSIREISQILQMNENTVKTRLSRGRGVYKKLYLKEHPEFQFE</sequence>
<dbReference type="Gene3D" id="1.10.1740.10">
    <property type="match status" value="1"/>
</dbReference>
<proteinExistence type="inferred from homology"/>
<feature type="domain" description="RNA polymerase sigma factor 70 region 4 type 2" evidence="6">
    <location>
        <begin position="120"/>
        <end position="168"/>
    </location>
</feature>
<dbReference type="Pfam" id="PF08281">
    <property type="entry name" value="Sigma70_r4_2"/>
    <property type="match status" value="1"/>
</dbReference>
<name>A0A175A765_9FIRM</name>
<keyword evidence="2" id="KW-0805">Transcription regulation</keyword>
<dbReference type="SUPFAM" id="SSF88659">
    <property type="entry name" value="Sigma3 and sigma4 domains of RNA polymerase sigma factors"/>
    <property type="match status" value="1"/>
</dbReference>
<dbReference type="GO" id="GO:0003677">
    <property type="term" value="F:DNA binding"/>
    <property type="evidence" value="ECO:0007669"/>
    <property type="project" value="InterPro"/>
</dbReference>
<keyword evidence="4" id="KW-0804">Transcription</keyword>
<dbReference type="InterPro" id="IPR014284">
    <property type="entry name" value="RNA_pol_sigma-70_dom"/>
</dbReference>
<dbReference type="GO" id="GO:0006352">
    <property type="term" value="P:DNA-templated transcription initiation"/>
    <property type="evidence" value="ECO:0007669"/>
    <property type="project" value="InterPro"/>
</dbReference>
<dbReference type="PANTHER" id="PTHR43133:SF51">
    <property type="entry name" value="RNA POLYMERASE SIGMA FACTOR"/>
    <property type="match status" value="1"/>
</dbReference>
<evidence type="ECO:0000259" key="6">
    <source>
        <dbReference type="Pfam" id="PF08281"/>
    </source>
</evidence>
<dbReference type="InterPro" id="IPR013249">
    <property type="entry name" value="RNA_pol_sigma70_r4_t2"/>
</dbReference>
<dbReference type="NCBIfam" id="TIGR02937">
    <property type="entry name" value="sigma70-ECF"/>
    <property type="match status" value="1"/>
</dbReference>
<evidence type="ECO:0000256" key="3">
    <source>
        <dbReference type="ARBA" id="ARBA00023082"/>
    </source>
</evidence>
<evidence type="ECO:0000313" key="8">
    <source>
        <dbReference type="Proteomes" id="UP000078383"/>
    </source>
</evidence>
<dbReference type="AlphaFoldDB" id="A0A175A765"/>
<dbReference type="InterPro" id="IPR013325">
    <property type="entry name" value="RNA_pol_sigma_r2"/>
</dbReference>
<evidence type="ECO:0000259" key="5">
    <source>
        <dbReference type="Pfam" id="PF04542"/>
    </source>
</evidence>
<dbReference type="GO" id="GO:0016987">
    <property type="term" value="F:sigma factor activity"/>
    <property type="evidence" value="ECO:0007669"/>
    <property type="project" value="UniProtKB-KW"/>
</dbReference>
<evidence type="ECO:0000256" key="4">
    <source>
        <dbReference type="ARBA" id="ARBA00023163"/>
    </source>
</evidence>